<dbReference type="RefSeq" id="WP_394491220.1">
    <property type="nucleotide sequence ID" value="NZ_JBIGIA010000020.1"/>
</dbReference>
<gene>
    <name evidence="1" type="ORF">ACG00X_21070</name>
</gene>
<accession>A0ABW7GBL8</accession>
<proteinExistence type="predicted"/>
<organism evidence="1 2">
    <name type="scientific">Pelomonas nitida</name>
    <dbReference type="NCBI Taxonomy" id="3299027"/>
    <lineage>
        <taxon>Bacteria</taxon>
        <taxon>Pseudomonadati</taxon>
        <taxon>Pseudomonadota</taxon>
        <taxon>Betaproteobacteria</taxon>
        <taxon>Burkholderiales</taxon>
        <taxon>Sphaerotilaceae</taxon>
        <taxon>Roseateles</taxon>
    </lineage>
</organism>
<keyword evidence="2" id="KW-1185">Reference proteome</keyword>
<evidence type="ECO:0000313" key="1">
    <source>
        <dbReference type="EMBL" id="MFG6459335.1"/>
    </source>
</evidence>
<dbReference type="Proteomes" id="UP001606305">
    <property type="component" value="Unassembled WGS sequence"/>
</dbReference>
<reference evidence="1 2" key="1">
    <citation type="submission" date="2024-09" db="EMBL/GenBank/DDBJ databases">
        <title>Novel species of the genus Pelomonas and Roseateles isolated from streams.</title>
        <authorList>
            <person name="Lu H."/>
        </authorList>
    </citation>
    <scope>NUCLEOTIDE SEQUENCE [LARGE SCALE GENOMIC DNA]</scope>
    <source>
        <strain evidence="1 2">BYS96W</strain>
    </source>
</reference>
<dbReference type="EMBL" id="JBIGIA010000020">
    <property type="protein sequence ID" value="MFG6459335.1"/>
    <property type="molecule type" value="Genomic_DNA"/>
</dbReference>
<evidence type="ECO:0000313" key="2">
    <source>
        <dbReference type="Proteomes" id="UP001606305"/>
    </source>
</evidence>
<comment type="caution">
    <text evidence="1">The sequence shown here is derived from an EMBL/GenBank/DDBJ whole genome shotgun (WGS) entry which is preliminary data.</text>
</comment>
<protein>
    <recommendedName>
        <fullName evidence="3">DUF1795 domain-containing protein</fullName>
    </recommendedName>
</protein>
<evidence type="ECO:0008006" key="3">
    <source>
        <dbReference type="Google" id="ProtNLM"/>
    </source>
</evidence>
<sequence length="166" mass="18405">MRYRYTVSLTPPPPADAEQQLGYVYSEFELNLPPPWQPLAHEQDNAVAFRSPDDDAALIVSVDFIASGADDLQALAEQVIRDRLQALPTDGLGPWQTLQQQIRPHRSGAALEMSFAAELPRERTALYLGYATPRKLLHFMMAGGPDRAAAIALFNATVPHFKPRLP</sequence>
<name>A0ABW7GBL8_9BURK</name>